<accession>A0AA88KGH2</accession>
<feature type="compositionally biased region" description="Low complexity" evidence="2">
    <location>
        <begin position="310"/>
        <end position="322"/>
    </location>
</feature>
<feature type="compositionally biased region" description="Polar residues" evidence="2">
    <location>
        <begin position="2321"/>
        <end position="2337"/>
    </location>
</feature>
<feature type="coiled-coil region" evidence="1">
    <location>
        <begin position="1235"/>
        <end position="1262"/>
    </location>
</feature>
<keyword evidence="1" id="KW-0175">Coiled coil</keyword>
<feature type="coiled-coil region" evidence="1">
    <location>
        <begin position="1078"/>
        <end position="1112"/>
    </location>
</feature>
<proteinExistence type="predicted"/>
<feature type="region of interest" description="Disordered" evidence="2">
    <location>
        <begin position="2318"/>
        <end position="2344"/>
    </location>
</feature>
<dbReference type="EMBL" id="PYSW02000032">
    <property type="protein sequence ID" value="KAG2378640.1"/>
    <property type="molecule type" value="Genomic_DNA"/>
</dbReference>
<feature type="compositionally biased region" description="Low complexity" evidence="2">
    <location>
        <begin position="251"/>
        <end position="263"/>
    </location>
</feature>
<feature type="compositionally biased region" description="Low complexity" evidence="2">
    <location>
        <begin position="41"/>
        <end position="54"/>
    </location>
</feature>
<feature type="coiled-coil region" evidence="1">
    <location>
        <begin position="675"/>
        <end position="709"/>
    </location>
</feature>
<feature type="coiled-coil region" evidence="1">
    <location>
        <begin position="996"/>
        <end position="1045"/>
    </location>
</feature>
<feature type="coiled-coil region" evidence="1">
    <location>
        <begin position="1444"/>
        <end position="1956"/>
    </location>
</feature>
<feature type="region of interest" description="Disordered" evidence="2">
    <location>
        <begin position="2360"/>
        <end position="2390"/>
    </location>
</feature>
<keyword evidence="5" id="KW-1185">Reference proteome</keyword>
<evidence type="ECO:0000313" key="4">
    <source>
        <dbReference type="EMBL" id="KAG2378640.1"/>
    </source>
</evidence>
<evidence type="ECO:0000259" key="3">
    <source>
        <dbReference type="PROSITE" id="PS50826"/>
    </source>
</evidence>
<feature type="region of interest" description="Disordered" evidence="2">
    <location>
        <begin position="1"/>
        <end position="117"/>
    </location>
</feature>
<feature type="compositionally biased region" description="Polar residues" evidence="2">
    <location>
        <begin position="2360"/>
        <end position="2378"/>
    </location>
</feature>
<organism evidence="4 5">
    <name type="scientific">Naegleria lovaniensis</name>
    <name type="common">Amoeba</name>
    <dbReference type="NCBI Taxonomy" id="51637"/>
    <lineage>
        <taxon>Eukaryota</taxon>
        <taxon>Discoba</taxon>
        <taxon>Heterolobosea</taxon>
        <taxon>Tetramitia</taxon>
        <taxon>Eutetramitia</taxon>
        <taxon>Vahlkampfiidae</taxon>
        <taxon>Naegleria</taxon>
    </lineage>
</organism>
<feature type="domain" description="RUN" evidence="3">
    <location>
        <begin position="2657"/>
        <end position="2804"/>
    </location>
</feature>
<feature type="compositionally biased region" description="Low complexity" evidence="2">
    <location>
        <begin position="106"/>
        <end position="117"/>
    </location>
</feature>
<feature type="coiled-coil region" evidence="1">
    <location>
        <begin position="376"/>
        <end position="403"/>
    </location>
</feature>
<feature type="compositionally biased region" description="Basic and acidic residues" evidence="2">
    <location>
        <begin position="2380"/>
        <end position="2390"/>
    </location>
</feature>
<feature type="region of interest" description="Disordered" evidence="2">
    <location>
        <begin position="146"/>
        <end position="172"/>
    </location>
</feature>
<evidence type="ECO:0000256" key="1">
    <source>
        <dbReference type="SAM" id="Coils"/>
    </source>
</evidence>
<comment type="caution">
    <text evidence="4">The sequence shown here is derived from an EMBL/GenBank/DDBJ whole genome shotgun (WGS) entry which is preliminary data.</text>
</comment>
<feature type="compositionally biased region" description="Polar residues" evidence="2">
    <location>
        <begin position="286"/>
        <end position="309"/>
    </location>
</feature>
<feature type="compositionally biased region" description="Low complexity" evidence="2">
    <location>
        <begin position="77"/>
        <end position="94"/>
    </location>
</feature>
<dbReference type="GeneID" id="68100733"/>
<feature type="compositionally biased region" description="Polar residues" evidence="2">
    <location>
        <begin position="95"/>
        <end position="105"/>
    </location>
</feature>
<dbReference type="RefSeq" id="XP_044545902.1">
    <property type="nucleotide sequence ID" value="XM_044698337.1"/>
</dbReference>
<name>A0AA88KGH2_NAELO</name>
<feature type="region of interest" description="Disordered" evidence="2">
    <location>
        <begin position="226"/>
        <end position="322"/>
    </location>
</feature>
<evidence type="ECO:0000256" key="2">
    <source>
        <dbReference type="SAM" id="MobiDB-lite"/>
    </source>
</evidence>
<dbReference type="InterPro" id="IPR004012">
    <property type="entry name" value="Run_dom"/>
</dbReference>
<dbReference type="InterPro" id="IPR037213">
    <property type="entry name" value="Run_dom_sf"/>
</dbReference>
<dbReference type="PROSITE" id="PS50826">
    <property type="entry name" value="RUN"/>
    <property type="match status" value="1"/>
</dbReference>
<dbReference type="Proteomes" id="UP000816034">
    <property type="component" value="Unassembled WGS sequence"/>
</dbReference>
<evidence type="ECO:0000313" key="5">
    <source>
        <dbReference type="Proteomes" id="UP000816034"/>
    </source>
</evidence>
<sequence>MELHRLRFSSPISPSCDDDEEENHPVQPQSTSSYITTPIVSSSMMSSRRAAQQSTSITSPLIGRADGGSSRQSQPYSTTTSHISSSSSSGSTITVASNGNSSTQPSSAINASSTTTAISGSREYEGATKLTLLDKLKLRALARSNNKRTSTQYNQVEDNDDLPMGPVELTSSSNITTTANEDDMALPSNHTITINTPSKTSSSSLLMEEIIDSSLSFSTPVSYSRNIFPNSSKVSNSTISTTATGSRRSNSTPPKCTSTPSTSRVEGSSNHTSSISDRSFRSSSDANNTTQPSTYNLQVNTGSTGTCLQSSPKSPSSPSTDTLSSISIFNKSFEAEDAILSSHETQSLKCIEVGIPEKQLTTNFVLIDQKDMGNTIDTLRINAENIEEDLRMIRSQFAKFQEKLNEKVVNIHKSLDLFCGSSDFAVDSEKSKWKFKRKEDFLVLLETFTRNERLEDLYNLLKVYRAGLKQNVFDYTDVYLRSCVEKSAKTFEHKLKFLQDLESTETEVSSFLNNIYENIELVIVEAEQRKNIDDHVKALEKNETTYNNCLKHYSETFGKETSCKVNKIRTLLDESHSLMELLTIVLSDLARESFFEVEIFKRKISSDQVRLVKTTQYLINIMQHAYETKKNIKDAIFKKDIEQVRHYVLRMAKELPSPGVENIFLKSSLRHAHIFLEQNSELPELETEMDDKEKRKREVIERIKNIIEKSDNFSAEKQNKFTQLLLKSGIRDATVLKELRLAWEEKKTKLNENRICKMLEKYIEEEQISSIETLLESKDCFEPITEELRVLKRKARILISRKKLHMEGSSEENISKQYDDHFIDDKACGNSSKFDNADTIEKSAHNFSTRLTKVIDTRNLSHLDLLEQEFVQYVDDHEVSLLWDKVCTLKEQQEKAIHQMNVIILSGNSDYKQIMNTLSQLREYLSREQYDNFLRRWRKHRVELFESEINIALQEDNEQEMLRLCVYFKSNKGTIFERNDTLSELVDSLHKRAGSISECRKELQEAIERREQKEIETAIIKARRFKSLREEIFQAENILNTISEEFNDLYMLERAMKSKNPLVLRRCLQNENTAHNSSDRLHTLRQQANTLLDELEREYQLVEDLESLVQSKDMDKILDLREKCQHLRHISAEQVLNECDNLIRQCNESVLYVRNYISGTYCTKKELEDYLRSKTISKQDKMLLRQEWTRSTSKKMMDDLIHDSQLCNILSLQKTIDHTKDFLSDIGEEPHFENKDILLIKLQQAQELMTQLESLKNVLSTEILNDQNLESIKKAIQKASEMNCLEEERTTAQNRVQLFMYARQILDNPRPVLKDVDNILQQAHSWQTLDGTTWKSLCSLKQRLTDEELLKQDIEKALHDKDIFSLQYCRERGKYSNLLEEYRKQIDLVLAQQKHAKEDLLALTKRFVELKHIDEKEYLKFKDVLPEKDINALKEMALKICQQNQEQEQLTNIMENEIKEQIQEHENQLQSLKTILEEKQREKECILESSTSLDLEIQRLNQECESLKQKALEATLKRNHIEQLKLENIRLLQEQHDRIRDTEQQLTHQEDEILVNSKRIEDQVIKIREYEKEHENVQKQMTSLKDEFLSIQANLDIVIKQLQNEKSSMDILREELKHKELEVISQKNEKNTLMECVAQLQKTSNRLNEELSNLLLEKETLRNEEINTRKQLESIQAICAIQLQDIDMLKNEIRRLEKERTNMDLEKEALNLELKNCFESLSAIQNSMELQRHQLEDLREKTHARSTECMELEALIQQEQLALNDKQLSLQEHLKQREKLEELRNSEEQKLTEEIKLCEILHQEVLQLEQIRNEKEEQARVRQQEKYNLEQALKSNLEERFEEENVQINSLKEQCKKQEEERLFLEQLLRDEIQRIENQKILNEKTLKDLNNQASRLQVDIHNQTAKINELQHSLTLKEKEVSVLEERHAKLLEQLTNLQQLIQKEDEEFKNTQESISMQKESNQSVIQTLKKQLEEEENYLYEVTDLIQKKAQENSVLRNELTLLKEQHLDLETLHREQLAIKEEYQKLDILKRELAQKETEKNQIEVEMEYISQQRKQLESIKTKEMEELKQYQTQLSDKLIAEEMKVKQLEEMIKTKESQKELQTEKLYKRETELLFELENKYKEQEEKLKLLEIQEKMKLQDEEDRLVRIQEALKLKVAERENLELELAQETNKTSQLLEQQQRDNAEKQDLLHNLSQTHRVLEEQHDHMTTSIKSLELALNQKQQERHDLEELLRKEQSTLEAERKQLTESEQQKSVHQEKLKALQQEHATLTSLIKKEETVLRVEKENLKRLQNDIQTLQRKQSQLEEEVKQRKSIMTSEATEQANGPLDSNSERVPNDSNVEVVTTNNVKITDESPQSSTEVTTAFKSPSMVSEEKSVPPEKKKAILPSKVNKKPTPAPIEIIDSLLTDLHKKGINDEFPQDDKKHYILPLNYDPLIVMVQQYACILCDKCIMGKGDLSRFYHMVFPKLLESLASHIKSEQHDMEAQQRYKKLFTKLRHVKKTFSEFEHVKTLEASKEYATLSLLFIFYAFIYGVFSKEFWDYYCSAVDFLKEHYESSSSLLMNADSREDLLFLVKKQSKFKCILSDFETVADHQKEVAELLLVDHHNCHQCLSMPPLERLKGVLYEIRQVCFRNSSSGGDSMSGQNSQAISELLQLKFTASLLSTYEIGFRQFKFFGRYFFWDYLKFYLEKVATKQSSNETSTLIQELYQHANERLTLLVSKEPNDLKFALFVSMAINKRKLEEIFTPLFTNPQIAEYFSEDAIVRSDKVKDVLWVLAQIDSFTTLPTIDISQMNNMHFDYAKGAWIGMQ</sequence>
<gene>
    <name evidence="4" type="ORF">C9374_008279</name>
</gene>
<feature type="compositionally biased region" description="Polar residues" evidence="2">
    <location>
        <begin position="147"/>
        <end position="156"/>
    </location>
</feature>
<feature type="compositionally biased region" description="Low complexity" evidence="2">
    <location>
        <begin position="273"/>
        <end position="285"/>
    </location>
</feature>
<reference evidence="4 5" key="1">
    <citation type="journal article" date="2018" name="BMC Genomics">
        <title>The genome of Naegleria lovaniensis, the basis for a comparative approach to unravel pathogenicity factors of the human pathogenic amoeba N. fowleri.</title>
        <authorList>
            <person name="Liechti N."/>
            <person name="Schurch N."/>
            <person name="Bruggmann R."/>
            <person name="Wittwer M."/>
        </authorList>
    </citation>
    <scope>NUCLEOTIDE SEQUENCE [LARGE SCALE GENOMIC DNA]</scope>
    <source>
        <strain evidence="4 5">ATCC 30569</strain>
    </source>
</reference>
<protein>
    <recommendedName>
        <fullName evidence="3">RUN domain-containing protein</fullName>
    </recommendedName>
</protein>
<feature type="compositionally biased region" description="Polar residues" evidence="2">
    <location>
        <begin position="26"/>
        <end position="40"/>
    </location>
</feature>
<dbReference type="SUPFAM" id="SSF140741">
    <property type="entry name" value="RUN domain-like"/>
    <property type="match status" value="1"/>
</dbReference>
<feature type="compositionally biased region" description="Polar residues" evidence="2">
    <location>
        <begin position="226"/>
        <end position="250"/>
    </location>
</feature>